<gene>
    <name evidence="6" type="ORF">FOZ76_11785</name>
</gene>
<proteinExistence type="inferred from homology"/>
<name>A0A556APJ8_9BURK</name>
<evidence type="ECO:0000256" key="2">
    <source>
        <dbReference type="ARBA" id="ARBA00023002"/>
    </source>
</evidence>
<sequence>MKAFTYVQRAQRVVFGAGRYTTLAQEAAALGMRRALLVSTPSQAARVEQAVALLGASHVAGVFDGAVMHVPVEVVASARAQLDAAAADGLIALGGGSTVGLAKALALQTGLPILAVPSTYAGSEMTPVYGITRDGVKTTGQSARVLPRTVIYDAELTYGLPAALSVTSAFNAMAHAAEALYAADANPVTSLMAEEGIRALASAIPALARGAATDAAAVQARSDALYGAWLSGATLGAVGMALHHKLCHTLGGSFNLPHAEAHTVILPHALAYNASEAPEAMARIARAIGADDAPLGLYRLAREHGAPTSLRQLGLSESDLDRVCELALRNQYPNPRALQAEALRGLLRRAHAGEPPR</sequence>
<dbReference type="SUPFAM" id="SSF56796">
    <property type="entry name" value="Dehydroquinate synthase-like"/>
    <property type="match status" value="1"/>
</dbReference>
<dbReference type="OrthoDB" id="3812122at2"/>
<comment type="caution">
    <text evidence="6">The sequence shown here is derived from an EMBL/GenBank/DDBJ whole genome shotgun (WGS) entry which is preliminary data.</text>
</comment>
<dbReference type="PANTHER" id="PTHR11496">
    <property type="entry name" value="ALCOHOL DEHYDROGENASE"/>
    <property type="match status" value="1"/>
</dbReference>
<dbReference type="InterPro" id="IPR039697">
    <property type="entry name" value="Alcohol_dehydrogenase_Fe"/>
</dbReference>
<dbReference type="Gene3D" id="1.20.1090.10">
    <property type="entry name" value="Dehydroquinate synthase-like - alpha domain"/>
    <property type="match status" value="1"/>
</dbReference>
<dbReference type="Pfam" id="PF00465">
    <property type="entry name" value="Fe-ADH"/>
    <property type="match status" value="1"/>
</dbReference>
<organism evidence="6 7">
    <name type="scientific">Verticiella sediminum</name>
    <dbReference type="NCBI Taxonomy" id="1247510"/>
    <lineage>
        <taxon>Bacteria</taxon>
        <taxon>Pseudomonadati</taxon>
        <taxon>Pseudomonadota</taxon>
        <taxon>Betaproteobacteria</taxon>
        <taxon>Burkholderiales</taxon>
        <taxon>Alcaligenaceae</taxon>
        <taxon>Verticiella</taxon>
    </lineage>
</organism>
<reference evidence="6 7" key="1">
    <citation type="submission" date="2019-07" db="EMBL/GenBank/DDBJ databases">
        <title>Qingshengfaniella alkalisoli gen. nov., sp. nov., isolated from saline soil.</title>
        <authorList>
            <person name="Xu L."/>
            <person name="Huang X.-X."/>
            <person name="Sun J.-Q."/>
        </authorList>
    </citation>
    <scope>NUCLEOTIDE SEQUENCE [LARGE SCALE GENOMIC DNA]</scope>
    <source>
        <strain evidence="6 7">DSM 27279</strain>
    </source>
</reference>
<dbReference type="AlphaFoldDB" id="A0A556APJ8"/>
<keyword evidence="3" id="KW-0520">NAD</keyword>
<accession>A0A556APJ8</accession>
<evidence type="ECO:0000313" key="6">
    <source>
        <dbReference type="EMBL" id="TSH94818.1"/>
    </source>
</evidence>
<dbReference type="GO" id="GO:0004022">
    <property type="term" value="F:alcohol dehydrogenase (NAD+) activity"/>
    <property type="evidence" value="ECO:0007669"/>
    <property type="project" value="TreeGrafter"/>
</dbReference>
<dbReference type="EMBL" id="VLTJ01000023">
    <property type="protein sequence ID" value="TSH94818.1"/>
    <property type="molecule type" value="Genomic_DNA"/>
</dbReference>
<dbReference type="GO" id="GO:0018506">
    <property type="term" value="F:maleylacetate reductase activity"/>
    <property type="evidence" value="ECO:0007669"/>
    <property type="project" value="InterPro"/>
</dbReference>
<dbReference type="Proteomes" id="UP000318405">
    <property type="component" value="Unassembled WGS sequence"/>
</dbReference>
<keyword evidence="2" id="KW-0560">Oxidoreductase</keyword>
<dbReference type="GO" id="GO:0046872">
    <property type="term" value="F:metal ion binding"/>
    <property type="evidence" value="ECO:0007669"/>
    <property type="project" value="InterPro"/>
</dbReference>
<dbReference type="InterPro" id="IPR001670">
    <property type="entry name" value="ADH_Fe/GldA"/>
</dbReference>
<evidence type="ECO:0000256" key="3">
    <source>
        <dbReference type="ARBA" id="ARBA00023027"/>
    </source>
</evidence>
<evidence type="ECO:0000313" key="7">
    <source>
        <dbReference type="Proteomes" id="UP000318405"/>
    </source>
</evidence>
<dbReference type="Gene3D" id="3.40.50.1970">
    <property type="match status" value="1"/>
</dbReference>
<evidence type="ECO:0000259" key="5">
    <source>
        <dbReference type="Pfam" id="PF25137"/>
    </source>
</evidence>
<dbReference type="CDD" id="cd08177">
    <property type="entry name" value="MAR"/>
    <property type="match status" value="1"/>
</dbReference>
<keyword evidence="7" id="KW-1185">Reference proteome</keyword>
<dbReference type="PANTHER" id="PTHR11496:SF102">
    <property type="entry name" value="ALCOHOL DEHYDROGENASE 4"/>
    <property type="match status" value="1"/>
</dbReference>
<dbReference type="InterPro" id="IPR056798">
    <property type="entry name" value="ADH_Fe_C"/>
</dbReference>
<dbReference type="Pfam" id="PF25137">
    <property type="entry name" value="ADH_Fe_C"/>
    <property type="match status" value="1"/>
</dbReference>
<protein>
    <submittedName>
        <fullName evidence="6">Maleylacetate reductase</fullName>
    </submittedName>
</protein>
<evidence type="ECO:0000259" key="4">
    <source>
        <dbReference type="Pfam" id="PF00465"/>
    </source>
</evidence>
<feature type="domain" description="Fe-containing alcohol dehydrogenase-like C-terminal" evidence="5">
    <location>
        <begin position="166"/>
        <end position="350"/>
    </location>
</feature>
<comment type="similarity">
    <text evidence="1">Belongs to the iron-containing alcohol dehydrogenase family.</text>
</comment>
<dbReference type="InterPro" id="IPR034786">
    <property type="entry name" value="MAR"/>
</dbReference>
<feature type="domain" description="Alcohol dehydrogenase iron-type/glycerol dehydrogenase GldA" evidence="4">
    <location>
        <begin position="11"/>
        <end position="153"/>
    </location>
</feature>
<dbReference type="RefSeq" id="WP_143948464.1">
    <property type="nucleotide sequence ID" value="NZ_BAABMB010000001.1"/>
</dbReference>
<evidence type="ECO:0000256" key="1">
    <source>
        <dbReference type="ARBA" id="ARBA00007358"/>
    </source>
</evidence>